<dbReference type="EMBL" id="JAESDN010000011">
    <property type="protein sequence ID" value="KAG7043889.1"/>
    <property type="molecule type" value="Genomic_DNA"/>
</dbReference>
<gene>
    <name evidence="1" type="ORF">JMJ77_011711</name>
</gene>
<dbReference type="AlphaFoldDB" id="A0A9P7QWF1"/>
<organism evidence="1 2">
    <name type="scientific">Colletotrichum scovillei</name>
    <dbReference type="NCBI Taxonomy" id="1209932"/>
    <lineage>
        <taxon>Eukaryota</taxon>
        <taxon>Fungi</taxon>
        <taxon>Dikarya</taxon>
        <taxon>Ascomycota</taxon>
        <taxon>Pezizomycotina</taxon>
        <taxon>Sordariomycetes</taxon>
        <taxon>Hypocreomycetidae</taxon>
        <taxon>Glomerellales</taxon>
        <taxon>Glomerellaceae</taxon>
        <taxon>Colletotrichum</taxon>
        <taxon>Colletotrichum acutatum species complex</taxon>
    </lineage>
</organism>
<evidence type="ECO:0000313" key="1">
    <source>
        <dbReference type="EMBL" id="KAG7043889.1"/>
    </source>
</evidence>
<keyword evidence="2" id="KW-1185">Reference proteome</keyword>
<accession>A0A9P7QWF1</accession>
<comment type="caution">
    <text evidence="1">The sequence shown here is derived from an EMBL/GenBank/DDBJ whole genome shotgun (WGS) entry which is preliminary data.</text>
</comment>
<sequence length="37" mass="4139">MANFDTHIFQGLKPICARCRPKMVKLYNLSRSMGGPG</sequence>
<name>A0A9P7QWF1_9PEZI</name>
<reference evidence="1" key="1">
    <citation type="submission" date="2021-05" db="EMBL/GenBank/DDBJ databases">
        <title>Comparative genomics of three Colletotrichum scovillei strains and genetic complementation revealed genes involved fungal growth and virulence on chili pepper.</title>
        <authorList>
            <person name="Hsieh D.-K."/>
            <person name="Chuang S.-C."/>
            <person name="Chen C.-Y."/>
            <person name="Chao Y.-T."/>
            <person name="Lu M.-Y.J."/>
            <person name="Lee M.-H."/>
            <person name="Shih M.-C."/>
        </authorList>
    </citation>
    <scope>NUCLEOTIDE SEQUENCE</scope>
    <source>
        <strain evidence="1">Coll-153</strain>
    </source>
</reference>
<protein>
    <submittedName>
        <fullName evidence="1">Uncharacterized protein</fullName>
    </submittedName>
</protein>
<evidence type="ECO:0000313" key="2">
    <source>
        <dbReference type="Proteomes" id="UP000699042"/>
    </source>
</evidence>
<proteinExistence type="predicted"/>
<dbReference type="Proteomes" id="UP000699042">
    <property type="component" value="Unassembled WGS sequence"/>
</dbReference>